<keyword evidence="2" id="KW-0645">Protease</keyword>
<dbReference type="GO" id="GO:0042254">
    <property type="term" value="P:ribosome biogenesis"/>
    <property type="evidence" value="ECO:0007669"/>
    <property type="project" value="UniProtKB-KW"/>
</dbReference>
<dbReference type="EMBL" id="CP017015">
    <property type="protein sequence ID" value="AOG60181.1"/>
    <property type="molecule type" value="Genomic_DNA"/>
</dbReference>
<dbReference type="SUPFAM" id="SSF118010">
    <property type="entry name" value="TM1457-like"/>
    <property type="match status" value="1"/>
</dbReference>
<evidence type="ECO:0000256" key="5">
    <source>
        <dbReference type="ARBA" id="ARBA00044503"/>
    </source>
</evidence>
<dbReference type="RefSeq" id="WP_069115955.1">
    <property type="nucleotide sequence ID" value="NZ_CP017015.1"/>
</dbReference>
<dbReference type="GO" id="GO:0008234">
    <property type="term" value="F:cysteine-type peptidase activity"/>
    <property type="evidence" value="ECO:0007669"/>
    <property type="project" value="UniProtKB-KW"/>
</dbReference>
<keyword evidence="3" id="KW-0378">Hydrolase</keyword>
<keyword evidence="1" id="KW-0690">Ribosome biogenesis</keyword>
<dbReference type="GO" id="GO:0006508">
    <property type="term" value="P:proteolysis"/>
    <property type="evidence" value="ECO:0007669"/>
    <property type="project" value="UniProtKB-KW"/>
</dbReference>
<dbReference type="CDD" id="cd16332">
    <property type="entry name" value="Prp-like"/>
    <property type="match status" value="1"/>
</dbReference>
<dbReference type="STRING" id="216938.SHELI_v1c02260"/>
<evidence type="ECO:0000256" key="4">
    <source>
        <dbReference type="ARBA" id="ARBA00022807"/>
    </source>
</evidence>
<reference evidence="7 8" key="1">
    <citation type="submission" date="2016-08" db="EMBL/GenBank/DDBJ databases">
        <title>Complete genome sequence of Spiroplasma helicoides TABS-2 (DSM 22551).</title>
        <authorList>
            <person name="Shen W.-Y."/>
            <person name="Lo W.-S."/>
            <person name="Lai Y.-C."/>
            <person name="Kuo C.-H."/>
        </authorList>
    </citation>
    <scope>NUCLEOTIDE SEQUENCE [LARGE SCALE GENOMIC DNA]</scope>
    <source>
        <strain evidence="7 8">TABS-2</strain>
    </source>
</reference>
<comment type="similarity">
    <text evidence="5">Belongs to the Prp family.</text>
</comment>
<gene>
    <name evidence="7" type="ORF">SHELI_v1c02260</name>
</gene>
<dbReference type="OrthoDB" id="48998at2"/>
<dbReference type="Proteomes" id="UP000094378">
    <property type="component" value="Chromosome"/>
</dbReference>
<name>A0A1B3SJS7_9MOLU</name>
<dbReference type="AlphaFoldDB" id="A0A1B3SJS7"/>
<dbReference type="Gene3D" id="3.30.70.1490">
    <property type="entry name" value="Cysteine protease Prp"/>
    <property type="match status" value="1"/>
</dbReference>
<evidence type="ECO:0000256" key="3">
    <source>
        <dbReference type="ARBA" id="ARBA00022801"/>
    </source>
</evidence>
<keyword evidence="4" id="KW-0788">Thiol protease</keyword>
<dbReference type="InterPro" id="IPR007422">
    <property type="entry name" value="Peptidase_Prp"/>
</dbReference>
<evidence type="ECO:0000313" key="8">
    <source>
        <dbReference type="Proteomes" id="UP000094378"/>
    </source>
</evidence>
<dbReference type="KEGG" id="shj:SHELI_v1c02260"/>
<evidence type="ECO:0000313" key="7">
    <source>
        <dbReference type="EMBL" id="AOG60181.1"/>
    </source>
</evidence>
<organism evidence="7 8">
    <name type="scientific">Spiroplasma helicoides</name>
    <dbReference type="NCBI Taxonomy" id="216938"/>
    <lineage>
        <taxon>Bacteria</taxon>
        <taxon>Bacillati</taxon>
        <taxon>Mycoplasmatota</taxon>
        <taxon>Mollicutes</taxon>
        <taxon>Entomoplasmatales</taxon>
        <taxon>Spiroplasmataceae</taxon>
        <taxon>Spiroplasma</taxon>
    </lineage>
</organism>
<accession>A0A1B3SJS7</accession>
<sequence>MVFAKIYFKDQTINKIEINGHANFAKYGNDLVCAGITAIVNGALNGFDQIFKNEVELNVLENLVTIEIKKSTEYVKNVISFLLIQLKTIEVQYPKNFKIEEVF</sequence>
<evidence type="ECO:0000256" key="1">
    <source>
        <dbReference type="ARBA" id="ARBA00022517"/>
    </source>
</evidence>
<keyword evidence="8" id="KW-1185">Reference proteome</keyword>
<dbReference type="InterPro" id="IPR036764">
    <property type="entry name" value="Peptidase_Prp_sf"/>
</dbReference>
<dbReference type="Pfam" id="PF04327">
    <property type="entry name" value="Peptidase_Prp"/>
    <property type="match status" value="1"/>
</dbReference>
<dbReference type="PANTHER" id="PTHR39178:SF1">
    <property type="entry name" value="RIBOSOMAL-PROCESSING CYSTEINE PROTEASE PRP"/>
    <property type="match status" value="1"/>
</dbReference>
<proteinExistence type="inferred from homology"/>
<evidence type="ECO:0000256" key="6">
    <source>
        <dbReference type="ARBA" id="ARBA00044538"/>
    </source>
</evidence>
<dbReference type="PANTHER" id="PTHR39178">
    <property type="entry name" value="HYPOTHETICAL RIBOSOME-ASSOCIATED PROTEIN"/>
    <property type="match status" value="1"/>
</dbReference>
<protein>
    <recommendedName>
        <fullName evidence="6">Ribosomal processing cysteine protease Prp</fullName>
    </recommendedName>
</protein>
<evidence type="ECO:0000256" key="2">
    <source>
        <dbReference type="ARBA" id="ARBA00022670"/>
    </source>
</evidence>